<proteinExistence type="predicted"/>
<evidence type="ECO:0000313" key="2">
    <source>
        <dbReference type="Proteomes" id="UP000029462"/>
    </source>
</evidence>
<organism evidence="1 2">
    <name type="scientific">Pseudescherichia vulneris NBRC 102420</name>
    <dbReference type="NCBI Taxonomy" id="1115515"/>
    <lineage>
        <taxon>Bacteria</taxon>
        <taxon>Pseudomonadati</taxon>
        <taxon>Pseudomonadota</taxon>
        <taxon>Gammaproteobacteria</taxon>
        <taxon>Enterobacterales</taxon>
        <taxon>Enterobacteriaceae</taxon>
        <taxon>Pseudescherichia</taxon>
    </lineage>
</organism>
<accession>A0A090VXI8</accession>
<gene>
    <name evidence="1" type="ORF">EV102420_25_00490</name>
</gene>
<dbReference type="STRING" id="1115515.EV102420_25_00490"/>
<name>A0A090VXI8_PSEVU</name>
<dbReference type="RefSeq" id="WP_042394562.1">
    <property type="nucleotide sequence ID" value="NZ_BBMZ01000025.1"/>
</dbReference>
<comment type="caution">
    <text evidence="1">The sequence shown here is derived from an EMBL/GenBank/DDBJ whole genome shotgun (WGS) entry which is preliminary data.</text>
</comment>
<reference evidence="1 2" key="1">
    <citation type="submission" date="2014-09" db="EMBL/GenBank/DDBJ databases">
        <title>Whole genome shotgun sequence of Escherichia vulneris NBRC 102420.</title>
        <authorList>
            <person name="Yoshida Y."/>
            <person name="Hosoyama A."/>
            <person name="Tsuchikane K."/>
            <person name="Ohji S."/>
            <person name="Ichikawa N."/>
            <person name="Kimura A."/>
            <person name="Yamazoe A."/>
            <person name="Ezaki T."/>
            <person name="Fujita N."/>
        </authorList>
    </citation>
    <scope>NUCLEOTIDE SEQUENCE [LARGE SCALE GENOMIC DNA]</scope>
    <source>
        <strain evidence="1 2">NBRC 102420</strain>
    </source>
</reference>
<dbReference type="EMBL" id="BBMZ01000025">
    <property type="protein sequence ID" value="GAL59937.1"/>
    <property type="molecule type" value="Genomic_DNA"/>
</dbReference>
<evidence type="ECO:0000313" key="1">
    <source>
        <dbReference type="EMBL" id="GAL59937.1"/>
    </source>
</evidence>
<sequence length="139" mass="16105">MFEIKTDDALFRFSFVERVEEPEDRRQDLIICWLEAQGSGVNLGCECEFSLFDLEELRDKLTQFWHCLSNNQAPAPVVYAPRVNTFQFDIHHAIDAYAIGFNFKITPNRLSLWTLEGGMLIDESYFPELIHGINSILTN</sequence>
<dbReference type="AlphaFoldDB" id="A0A090VXI8"/>
<protein>
    <submittedName>
        <fullName evidence="1">Uncharacterized protein</fullName>
    </submittedName>
</protein>
<keyword evidence="2" id="KW-1185">Reference proteome</keyword>
<dbReference type="Proteomes" id="UP000029462">
    <property type="component" value="Unassembled WGS sequence"/>
</dbReference>
<dbReference type="OrthoDB" id="6623466at2"/>